<dbReference type="Pfam" id="PF00712">
    <property type="entry name" value="DNA_pol3_beta"/>
    <property type="match status" value="1"/>
</dbReference>
<evidence type="ECO:0000256" key="3">
    <source>
        <dbReference type="ARBA" id="ARBA00021035"/>
    </source>
</evidence>
<evidence type="ECO:0000256" key="5">
    <source>
        <dbReference type="ARBA" id="ARBA00022679"/>
    </source>
</evidence>
<feature type="domain" description="DNA polymerase III beta sliding clamp C-terminal" evidence="13">
    <location>
        <begin position="247"/>
        <end position="363"/>
    </location>
</feature>
<dbReference type="GO" id="GO:0005737">
    <property type="term" value="C:cytoplasm"/>
    <property type="evidence" value="ECO:0007669"/>
    <property type="project" value="UniProtKB-SubCell"/>
</dbReference>
<evidence type="ECO:0000259" key="11">
    <source>
        <dbReference type="Pfam" id="PF00712"/>
    </source>
</evidence>
<evidence type="ECO:0000256" key="1">
    <source>
        <dbReference type="ARBA" id="ARBA00004496"/>
    </source>
</evidence>
<keyword evidence="8 10" id="KW-0239">DNA-directed DNA polymerase</keyword>
<keyword evidence="4 10" id="KW-0963">Cytoplasm</keyword>
<dbReference type="PIRSF" id="PIRSF000804">
    <property type="entry name" value="DNA_pol_III_b"/>
    <property type="match status" value="1"/>
</dbReference>
<keyword evidence="15" id="KW-1185">Reference proteome</keyword>
<dbReference type="InterPro" id="IPR022635">
    <property type="entry name" value="DNA_polIII_beta_C"/>
</dbReference>
<comment type="subcellular location">
    <subcellularLocation>
        <location evidence="1 10">Cytoplasm</location>
    </subcellularLocation>
</comment>
<dbReference type="InterPro" id="IPR022637">
    <property type="entry name" value="DNA_polIII_beta_cen"/>
</dbReference>
<comment type="similarity">
    <text evidence="2 10">Belongs to the beta sliding clamp family.</text>
</comment>
<dbReference type="Gene3D" id="3.70.10.10">
    <property type="match status" value="1"/>
</dbReference>
<evidence type="ECO:0000256" key="2">
    <source>
        <dbReference type="ARBA" id="ARBA00010752"/>
    </source>
</evidence>
<keyword evidence="7 10" id="KW-0235">DNA replication</keyword>
<dbReference type="Pfam" id="PF02768">
    <property type="entry name" value="DNA_pol3_beta_3"/>
    <property type="match status" value="1"/>
</dbReference>
<dbReference type="EMBL" id="CP074694">
    <property type="protein sequence ID" value="QVL31208.1"/>
    <property type="molecule type" value="Genomic_DNA"/>
</dbReference>
<keyword evidence="5 10" id="KW-0808">Transferase</keyword>
<evidence type="ECO:0000259" key="12">
    <source>
        <dbReference type="Pfam" id="PF02767"/>
    </source>
</evidence>
<gene>
    <name evidence="14" type="primary">dnaN</name>
    <name evidence="14" type="ORF">KIH39_20515</name>
</gene>
<name>A0A8E6EX33_9BACT</name>
<keyword evidence="9" id="KW-0238">DNA-binding</keyword>
<dbReference type="GO" id="GO:0008408">
    <property type="term" value="F:3'-5' exonuclease activity"/>
    <property type="evidence" value="ECO:0007669"/>
    <property type="project" value="InterPro"/>
</dbReference>
<dbReference type="GO" id="GO:0003677">
    <property type="term" value="F:DNA binding"/>
    <property type="evidence" value="ECO:0007669"/>
    <property type="project" value="UniProtKB-UniRule"/>
</dbReference>
<dbReference type="KEGG" id="tsph:KIH39_20515"/>
<dbReference type="PANTHER" id="PTHR30478:SF0">
    <property type="entry name" value="BETA SLIDING CLAMP"/>
    <property type="match status" value="1"/>
</dbReference>
<dbReference type="RefSeq" id="WP_213495089.1">
    <property type="nucleotide sequence ID" value="NZ_CP074694.1"/>
</dbReference>
<dbReference type="CDD" id="cd00140">
    <property type="entry name" value="beta_clamp"/>
    <property type="match status" value="1"/>
</dbReference>
<dbReference type="AlphaFoldDB" id="A0A8E6EX33"/>
<comment type="subunit">
    <text evidence="10">Forms a ring-shaped head-to-tail homodimer around DNA.</text>
</comment>
<dbReference type="InterPro" id="IPR046938">
    <property type="entry name" value="DNA_clamp_sf"/>
</dbReference>
<proteinExistence type="inferred from homology"/>
<evidence type="ECO:0000256" key="6">
    <source>
        <dbReference type="ARBA" id="ARBA00022695"/>
    </source>
</evidence>
<evidence type="ECO:0000313" key="14">
    <source>
        <dbReference type="EMBL" id="QVL31208.1"/>
    </source>
</evidence>
<dbReference type="SMART" id="SM00480">
    <property type="entry name" value="POL3Bc"/>
    <property type="match status" value="1"/>
</dbReference>
<dbReference type="NCBIfam" id="TIGR00663">
    <property type="entry name" value="dnan"/>
    <property type="match status" value="1"/>
</dbReference>
<dbReference type="PANTHER" id="PTHR30478">
    <property type="entry name" value="DNA POLYMERASE III SUBUNIT BETA"/>
    <property type="match status" value="1"/>
</dbReference>
<evidence type="ECO:0000256" key="9">
    <source>
        <dbReference type="ARBA" id="ARBA00023125"/>
    </source>
</evidence>
<dbReference type="InterPro" id="IPR001001">
    <property type="entry name" value="DNA_polIII_beta"/>
</dbReference>
<dbReference type="GO" id="GO:0009360">
    <property type="term" value="C:DNA polymerase III complex"/>
    <property type="evidence" value="ECO:0007669"/>
    <property type="project" value="InterPro"/>
</dbReference>
<comment type="function">
    <text evidence="10">Confers DNA tethering and processivity to DNA polymerases and other proteins. Acts as a clamp, forming a ring around DNA (a reaction catalyzed by the clamp-loading complex) which diffuses in an ATP-independent manner freely and bidirectionally along dsDNA. Initially characterized for its ability to contact the catalytic subunit of DNA polymerase III (Pol III), a complex, multichain enzyme responsible for most of the replicative synthesis in bacteria; Pol III exhibits 3'-5' exonuclease proofreading activity. The beta chain is required for initiation of replication as well as for processivity of DNA replication.</text>
</comment>
<organism evidence="14 15">
    <name type="scientific">Telmatocola sphagniphila</name>
    <dbReference type="NCBI Taxonomy" id="1123043"/>
    <lineage>
        <taxon>Bacteria</taxon>
        <taxon>Pseudomonadati</taxon>
        <taxon>Planctomycetota</taxon>
        <taxon>Planctomycetia</taxon>
        <taxon>Gemmatales</taxon>
        <taxon>Gemmataceae</taxon>
    </lineage>
</organism>
<sequence length="365" mass="40596">MLVKCQRDALLMACQVVGTAVASRTTKPILSSIKAVADKNSLTLLATDLEVAIRYELKGISVDQPGEAILPIGRLVSILRESPDTEIVIDADQRRARVFTTSSEFEMPSEDPNEFPPIPLMEGQYHELSAGVLRQLIRRTAFAVGKDNTKYAITAILWEVEDGKARLVATDTRRLAVATGVANVEAGENKGHTHLVPVKAVQILERNLHDDLELVKVALRPNEVIFQTEKAMIYSRLLEGRYPPYQQILPKKSTAKIHLAVDALLSSVRQAAIMTDDETKRVSFIFHNKKLILQAQGATTGKSKVEMPIPYDGEEIRIDFDPNYVADMLKVLDPKDEVLLELTDGQKPALFKHGTDYQYLVMPLT</sequence>
<dbReference type="Proteomes" id="UP000676194">
    <property type="component" value="Chromosome"/>
</dbReference>
<protein>
    <recommendedName>
        <fullName evidence="3 10">Beta sliding clamp</fullName>
    </recommendedName>
</protein>
<evidence type="ECO:0000259" key="13">
    <source>
        <dbReference type="Pfam" id="PF02768"/>
    </source>
</evidence>
<dbReference type="InterPro" id="IPR022634">
    <property type="entry name" value="DNA_polIII_beta_N"/>
</dbReference>
<feature type="domain" description="DNA polymerase III beta sliding clamp N-terminal" evidence="11">
    <location>
        <begin position="2"/>
        <end position="118"/>
    </location>
</feature>
<evidence type="ECO:0000256" key="8">
    <source>
        <dbReference type="ARBA" id="ARBA00022932"/>
    </source>
</evidence>
<dbReference type="SUPFAM" id="SSF55979">
    <property type="entry name" value="DNA clamp"/>
    <property type="match status" value="3"/>
</dbReference>
<evidence type="ECO:0000256" key="4">
    <source>
        <dbReference type="ARBA" id="ARBA00022490"/>
    </source>
</evidence>
<keyword evidence="6 10" id="KW-0548">Nucleotidyltransferase</keyword>
<evidence type="ECO:0000313" key="15">
    <source>
        <dbReference type="Proteomes" id="UP000676194"/>
    </source>
</evidence>
<accession>A0A8E6EX33</accession>
<reference evidence="14" key="1">
    <citation type="submission" date="2021-05" db="EMBL/GenBank/DDBJ databases">
        <title>Complete genome sequence of the cellulolytic planctomycete Telmatocola sphagniphila SP2T and characterization of the first cellulase from planctomycetes.</title>
        <authorList>
            <person name="Rakitin A.L."/>
            <person name="Beletsky A.V."/>
            <person name="Naumoff D.G."/>
            <person name="Kulichevskaya I.S."/>
            <person name="Mardanov A.V."/>
            <person name="Ravin N.V."/>
            <person name="Dedysh S.N."/>
        </authorList>
    </citation>
    <scope>NUCLEOTIDE SEQUENCE</scope>
    <source>
        <strain evidence="14">SP2T</strain>
    </source>
</reference>
<dbReference type="GO" id="GO:0003887">
    <property type="term" value="F:DNA-directed DNA polymerase activity"/>
    <property type="evidence" value="ECO:0007669"/>
    <property type="project" value="UniProtKB-UniRule"/>
</dbReference>
<dbReference type="Gene3D" id="3.10.150.10">
    <property type="entry name" value="DNA Polymerase III, subunit A, domain 2"/>
    <property type="match status" value="1"/>
</dbReference>
<feature type="domain" description="DNA polymerase III beta sliding clamp central" evidence="12">
    <location>
        <begin position="128"/>
        <end position="243"/>
    </location>
</feature>
<evidence type="ECO:0000256" key="7">
    <source>
        <dbReference type="ARBA" id="ARBA00022705"/>
    </source>
</evidence>
<dbReference type="GO" id="GO:0006271">
    <property type="term" value="P:DNA strand elongation involved in DNA replication"/>
    <property type="evidence" value="ECO:0007669"/>
    <property type="project" value="TreeGrafter"/>
</dbReference>
<dbReference type="Pfam" id="PF02767">
    <property type="entry name" value="DNA_pol3_beta_2"/>
    <property type="match status" value="1"/>
</dbReference>
<evidence type="ECO:0000256" key="10">
    <source>
        <dbReference type="PIRNR" id="PIRNR000804"/>
    </source>
</evidence>